<evidence type="ECO:0000313" key="5">
    <source>
        <dbReference type="EMBL" id="MFD1926872.1"/>
    </source>
</evidence>
<comment type="subcellular location">
    <subcellularLocation>
        <location evidence="4">Cytoplasm</location>
    </subcellularLocation>
</comment>
<accession>A0ABW4SBM3</accession>
<keyword evidence="4" id="KW-0143">Chaperone</keyword>
<sequence>MQIQTKFHGTIAIEPDQTWSFPKGLPGFETENEFTLLPIEGNKSFSVLQSIHTSDVAFIVANPYTIAVDYSFNIDEPTIDLLEIEQPTDVFVLGVLSLKEPIETSTMNLQAPLIFQSKTRKAKQMILNDIKFSLRHPIGTQMTQAEGKA</sequence>
<keyword evidence="5" id="KW-0969">Cilium</keyword>
<dbReference type="PANTHER" id="PTHR39190">
    <property type="entry name" value="FLAGELLAR ASSEMBLY FACTOR FLIW"/>
    <property type="match status" value="1"/>
</dbReference>
<evidence type="ECO:0000256" key="3">
    <source>
        <dbReference type="ARBA" id="ARBA00022845"/>
    </source>
</evidence>
<evidence type="ECO:0000256" key="4">
    <source>
        <dbReference type="HAMAP-Rule" id="MF_01185"/>
    </source>
</evidence>
<keyword evidence="3 4" id="KW-0810">Translation regulation</keyword>
<comment type="similarity">
    <text evidence="4">Belongs to the FliW family.</text>
</comment>
<dbReference type="Gene3D" id="2.30.290.10">
    <property type="entry name" value="BH3618-like"/>
    <property type="match status" value="1"/>
</dbReference>
<dbReference type="InterPro" id="IPR003775">
    <property type="entry name" value="Flagellar_assembly_factor_FliW"/>
</dbReference>
<proteinExistence type="inferred from homology"/>
<keyword evidence="5" id="KW-0966">Cell projection</keyword>
<keyword evidence="1 4" id="KW-0963">Cytoplasm</keyword>
<dbReference type="Proteomes" id="UP001597218">
    <property type="component" value="Unassembled WGS sequence"/>
</dbReference>
<dbReference type="HAMAP" id="MF_01185">
    <property type="entry name" value="FliW"/>
    <property type="match status" value="1"/>
</dbReference>
<reference evidence="6" key="1">
    <citation type="journal article" date="2019" name="Int. J. Syst. Evol. Microbiol.">
        <title>The Global Catalogue of Microorganisms (GCM) 10K type strain sequencing project: providing services to taxonomists for standard genome sequencing and annotation.</title>
        <authorList>
            <consortium name="The Broad Institute Genomics Platform"/>
            <consortium name="The Broad Institute Genome Sequencing Center for Infectious Disease"/>
            <person name="Wu L."/>
            <person name="Ma J."/>
        </authorList>
    </citation>
    <scope>NUCLEOTIDE SEQUENCE [LARGE SCALE GENOMIC DNA]</scope>
    <source>
        <strain evidence="6">CGMCC 4.7177</strain>
    </source>
</reference>
<name>A0ABW4SBM3_9BACL</name>
<protein>
    <recommendedName>
        <fullName evidence="4">Flagellar assembly factor FliW</fullName>
    </recommendedName>
</protein>
<gene>
    <name evidence="4 5" type="primary">fliW</name>
    <name evidence="5" type="ORF">ACFSFY_02125</name>
</gene>
<dbReference type="SUPFAM" id="SSF141457">
    <property type="entry name" value="BH3618-like"/>
    <property type="match status" value="1"/>
</dbReference>
<comment type="subunit">
    <text evidence="4">Interacts with translational regulator CsrA and flagellin(s).</text>
</comment>
<evidence type="ECO:0000256" key="2">
    <source>
        <dbReference type="ARBA" id="ARBA00022795"/>
    </source>
</evidence>
<keyword evidence="6" id="KW-1185">Reference proteome</keyword>
<comment type="caution">
    <text evidence="5">The sequence shown here is derived from an EMBL/GenBank/DDBJ whole genome shotgun (WGS) entry which is preliminary data.</text>
</comment>
<evidence type="ECO:0000256" key="1">
    <source>
        <dbReference type="ARBA" id="ARBA00022490"/>
    </source>
</evidence>
<keyword evidence="5" id="KW-0282">Flagellum</keyword>
<dbReference type="EMBL" id="JBHUGI010000004">
    <property type="protein sequence ID" value="MFD1926872.1"/>
    <property type="molecule type" value="Genomic_DNA"/>
</dbReference>
<dbReference type="PANTHER" id="PTHR39190:SF1">
    <property type="entry name" value="FLAGELLAR ASSEMBLY FACTOR FLIW"/>
    <property type="match status" value="1"/>
</dbReference>
<dbReference type="RefSeq" id="WP_381535524.1">
    <property type="nucleotide sequence ID" value="NZ_JBHUGI010000004.1"/>
</dbReference>
<comment type="function">
    <text evidence="4">Acts as an anti-CsrA protein, binds CsrA and prevents it from repressing translation of its target genes, one of which is flagellin. Binds to flagellin and participates in the assembly of the flagellum.</text>
</comment>
<evidence type="ECO:0000313" key="6">
    <source>
        <dbReference type="Proteomes" id="UP001597218"/>
    </source>
</evidence>
<dbReference type="Pfam" id="PF02623">
    <property type="entry name" value="FliW"/>
    <property type="match status" value="1"/>
</dbReference>
<dbReference type="InterPro" id="IPR024046">
    <property type="entry name" value="Flagellar_assmbl_FliW_dom_sf"/>
</dbReference>
<keyword evidence="2 4" id="KW-1005">Bacterial flagellum biogenesis</keyword>
<dbReference type="NCBIfam" id="NF009793">
    <property type="entry name" value="PRK13285.1-1"/>
    <property type="match status" value="1"/>
</dbReference>
<organism evidence="5 6">
    <name type="scientific">Sporosarcina siberiensis</name>
    <dbReference type="NCBI Taxonomy" id="1365606"/>
    <lineage>
        <taxon>Bacteria</taxon>
        <taxon>Bacillati</taxon>
        <taxon>Bacillota</taxon>
        <taxon>Bacilli</taxon>
        <taxon>Bacillales</taxon>
        <taxon>Caryophanaceae</taxon>
        <taxon>Sporosarcina</taxon>
    </lineage>
</organism>